<protein>
    <recommendedName>
        <fullName evidence="4">Transmembrane protein</fullName>
    </recommendedName>
</protein>
<feature type="transmembrane region" description="Helical" evidence="1">
    <location>
        <begin position="7"/>
        <end position="27"/>
    </location>
</feature>
<comment type="caution">
    <text evidence="2">The sequence shown here is derived from an EMBL/GenBank/DDBJ whole genome shotgun (WGS) entry which is preliminary data.</text>
</comment>
<keyword evidence="1" id="KW-0812">Transmembrane</keyword>
<keyword evidence="1" id="KW-0472">Membrane</keyword>
<feature type="transmembrane region" description="Helical" evidence="1">
    <location>
        <begin position="66"/>
        <end position="90"/>
    </location>
</feature>
<sequence length="96" mass="9548">MIDWTRAALIGALAGAVFWAVTVYVLIASDGAPAVWAAVAIAGIALLAAGVLLYRRGNSTESRCRGAALALAPLTGIVPVAVFSAAGLLVEVGASV</sequence>
<keyword evidence="3" id="KW-1185">Reference proteome</keyword>
<dbReference type="Proteomes" id="UP000006072">
    <property type="component" value="Unassembled WGS sequence"/>
</dbReference>
<dbReference type="PATRIC" id="fig|1194972.3.peg.585"/>
<keyword evidence="1" id="KW-1133">Transmembrane helix</keyword>
<dbReference type="eggNOG" id="ENOG5032B6B">
    <property type="taxonomic scope" value="Bacteria"/>
</dbReference>
<dbReference type="EMBL" id="ALQA01000004">
    <property type="protein sequence ID" value="EJZ12167.1"/>
    <property type="molecule type" value="Genomic_DNA"/>
</dbReference>
<feature type="transmembrane region" description="Helical" evidence="1">
    <location>
        <begin position="33"/>
        <end position="54"/>
    </location>
</feature>
<dbReference type="RefSeq" id="WP_003929774.1">
    <property type="nucleotide sequence ID" value="NZ_JH814687.1"/>
</dbReference>
<gene>
    <name evidence="2" type="ORF">MVAC_02886</name>
</gene>
<evidence type="ECO:0000313" key="3">
    <source>
        <dbReference type="Proteomes" id="UP000006072"/>
    </source>
</evidence>
<evidence type="ECO:0008006" key="4">
    <source>
        <dbReference type="Google" id="ProtNLM"/>
    </source>
</evidence>
<evidence type="ECO:0000313" key="2">
    <source>
        <dbReference type="EMBL" id="EJZ12167.1"/>
    </source>
</evidence>
<organism evidence="2 3">
    <name type="scientific">Mycolicibacterium vaccae ATCC 25954</name>
    <dbReference type="NCBI Taxonomy" id="1194972"/>
    <lineage>
        <taxon>Bacteria</taxon>
        <taxon>Bacillati</taxon>
        <taxon>Actinomycetota</taxon>
        <taxon>Actinomycetes</taxon>
        <taxon>Mycobacteriales</taxon>
        <taxon>Mycobacteriaceae</taxon>
        <taxon>Mycolicibacterium</taxon>
    </lineage>
</organism>
<evidence type="ECO:0000256" key="1">
    <source>
        <dbReference type="SAM" id="Phobius"/>
    </source>
</evidence>
<dbReference type="AlphaFoldDB" id="K0UYF4"/>
<name>K0UYF4_MYCVA</name>
<dbReference type="HOGENOM" id="CLU_2356770_0_0_11"/>
<reference evidence="2 3" key="1">
    <citation type="journal article" date="2012" name="J. Bacteriol.">
        <title>Complete Genome Sequence of Mycobacterium vaccae Type Strain ATCC 25954.</title>
        <authorList>
            <person name="Ho Y.S."/>
            <person name="Adroub S.A."/>
            <person name="Abadi M."/>
            <person name="Al Alwan B."/>
            <person name="Alkhateeb R."/>
            <person name="Gao G."/>
            <person name="Ragab A."/>
            <person name="Ali S."/>
            <person name="van Soolingen D."/>
            <person name="Bitter W."/>
            <person name="Pain A."/>
            <person name="Abdallah A.M."/>
        </authorList>
    </citation>
    <scope>NUCLEOTIDE SEQUENCE [LARGE SCALE GENOMIC DNA]</scope>
    <source>
        <strain evidence="2 3">ATCC 25954</strain>
    </source>
</reference>
<proteinExistence type="predicted"/>
<accession>K0UYF4</accession>